<evidence type="ECO:0000313" key="2">
    <source>
        <dbReference type="Proteomes" id="UP000054217"/>
    </source>
</evidence>
<dbReference type="AlphaFoldDB" id="A0A0C3NHF6"/>
<dbReference type="HOGENOM" id="CLU_2961792_0_0_1"/>
<gene>
    <name evidence="1" type="ORF">M404DRAFT_1007754</name>
</gene>
<evidence type="ECO:0000313" key="1">
    <source>
        <dbReference type="EMBL" id="KIN95150.1"/>
    </source>
</evidence>
<dbReference type="InParanoid" id="A0A0C3NHF6"/>
<reference evidence="1 2" key="1">
    <citation type="submission" date="2014-04" db="EMBL/GenBank/DDBJ databases">
        <authorList>
            <consortium name="DOE Joint Genome Institute"/>
            <person name="Kuo A."/>
            <person name="Kohler A."/>
            <person name="Costa M.D."/>
            <person name="Nagy L.G."/>
            <person name="Floudas D."/>
            <person name="Copeland A."/>
            <person name="Barry K.W."/>
            <person name="Cichocki N."/>
            <person name="Veneault-Fourrey C."/>
            <person name="LaButti K."/>
            <person name="Lindquist E.A."/>
            <person name="Lipzen A."/>
            <person name="Lundell T."/>
            <person name="Morin E."/>
            <person name="Murat C."/>
            <person name="Sun H."/>
            <person name="Tunlid A."/>
            <person name="Henrissat B."/>
            <person name="Grigoriev I.V."/>
            <person name="Hibbett D.S."/>
            <person name="Martin F."/>
            <person name="Nordberg H.P."/>
            <person name="Cantor M.N."/>
            <person name="Hua S.X."/>
        </authorList>
    </citation>
    <scope>NUCLEOTIDE SEQUENCE [LARGE SCALE GENOMIC DNA]</scope>
    <source>
        <strain evidence="1 2">Marx 270</strain>
    </source>
</reference>
<reference evidence="2" key="2">
    <citation type="submission" date="2015-01" db="EMBL/GenBank/DDBJ databases">
        <title>Evolutionary Origins and Diversification of the Mycorrhizal Mutualists.</title>
        <authorList>
            <consortium name="DOE Joint Genome Institute"/>
            <consortium name="Mycorrhizal Genomics Consortium"/>
            <person name="Kohler A."/>
            <person name="Kuo A."/>
            <person name="Nagy L.G."/>
            <person name="Floudas D."/>
            <person name="Copeland A."/>
            <person name="Barry K.W."/>
            <person name="Cichocki N."/>
            <person name="Veneault-Fourrey C."/>
            <person name="LaButti K."/>
            <person name="Lindquist E.A."/>
            <person name="Lipzen A."/>
            <person name="Lundell T."/>
            <person name="Morin E."/>
            <person name="Murat C."/>
            <person name="Riley R."/>
            <person name="Ohm R."/>
            <person name="Sun H."/>
            <person name="Tunlid A."/>
            <person name="Henrissat B."/>
            <person name="Grigoriev I.V."/>
            <person name="Hibbett D.S."/>
            <person name="Martin F."/>
        </authorList>
    </citation>
    <scope>NUCLEOTIDE SEQUENCE [LARGE SCALE GENOMIC DNA]</scope>
    <source>
        <strain evidence="2">Marx 270</strain>
    </source>
</reference>
<dbReference type="Proteomes" id="UP000054217">
    <property type="component" value="Unassembled WGS sequence"/>
</dbReference>
<protein>
    <submittedName>
        <fullName evidence="1">Uncharacterized protein</fullName>
    </submittedName>
</protein>
<accession>A0A0C3NHF6</accession>
<organism evidence="1 2">
    <name type="scientific">Pisolithus tinctorius Marx 270</name>
    <dbReference type="NCBI Taxonomy" id="870435"/>
    <lineage>
        <taxon>Eukaryota</taxon>
        <taxon>Fungi</taxon>
        <taxon>Dikarya</taxon>
        <taxon>Basidiomycota</taxon>
        <taxon>Agaricomycotina</taxon>
        <taxon>Agaricomycetes</taxon>
        <taxon>Agaricomycetidae</taxon>
        <taxon>Boletales</taxon>
        <taxon>Sclerodermatineae</taxon>
        <taxon>Pisolithaceae</taxon>
        <taxon>Pisolithus</taxon>
    </lineage>
</organism>
<sequence>MSHRLDQLTAFVAGSAAKYLPHEAVKCVKIPSAASLLVRHGCREKKKEKRKMAYVGCSTI</sequence>
<dbReference type="EMBL" id="KN832075">
    <property type="protein sequence ID" value="KIN95150.1"/>
    <property type="molecule type" value="Genomic_DNA"/>
</dbReference>
<keyword evidence="2" id="KW-1185">Reference proteome</keyword>
<name>A0A0C3NHF6_PISTI</name>
<proteinExistence type="predicted"/>